<dbReference type="KEGG" id="bcom:BAUCODRAFT_115517"/>
<gene>
    <name evidence="1" type="ORF">BAUCODRAFT_115517</name>
</gene>
<dbReference type="eggNOG" id="ENOG502SYFF">
    <property type="taxonomic scope" value="Eukaryota"/>
</dbReference>
<proteinExistence type="predicted"/>
<dbReference type="GeneID" id="19107255"/>
<organism evidence="1 2">
    <name type="scientific">Baudoinia panamericana (strain UAMH 10762)</name>
    <name type="common">Angels' share fungus</name>
    <name type="synonym">Baudoinia compniacensis (strain UAMH 10762)</name>
    <dbReference type="NCBI Taxonomy" id="717646"/>
    <lineage>
        <taxon>Eukaryota</taxon>
        <taxon>Fungi</taxon>
        <taxon>Dikarya</taxon>
        <taxon>Ascomycota</taxon>
        <taxon>Pezizomycotina</taxon>
        <taxon>Dothideomycetes</taxon>
        <taxon>Dothideomycetidae</taxon>
        <taxon>Mycosphaerellales</taxon>
        <taxon>Teratosphaeriaceae</taxon>
        <taxon>Baudoinia</taxon>
    </lineage>
</organism>
<reference evidence="1 2" key="1">
    <citation type="journal article" date="2012" name="PLoS Pathog.">
        <title>Diverse lifestyles and strategies of plant pathogenesis encoded in the genomes of eighteen Dothideomycetes fungi.</title>
        <authorList>
            <person name="Ohm R.A."/>
            <person name="Feau N."/>
            <person name="Henrissat B."/>
            <person name="Schoch C.L."/>
            <person name="Horwitz B.A."/>
            <person name="Barry K.W."/>
            <person name="Condon B.J."/>
            <person name="Copeland A.C."/>
            <person name="Dhillon B."/>
            <person name="Glaser F."/>
            <person name="Hesse C.N."/>
            <person name="Kosti I."/>
            <person name="LaButti K."/>
            <person name="Lindquist E.A."/>
            <person name="Lucas S."/>
            <person name="Salamov A.A."/>
            <person name="Bradshaw R.E."/>
            <person name="Ciuffetti L."/>
            <person name="Hamelin R.C."/>
            <person name="Kema G.H.J."/>
            <person name="Lawrence C."/>
            <person name="Scott J.A."/>
            <person name="Spatafora J.W."/>
            <person name="Turgeon B.G."/>
            <person name="de Wit P.J.G.M."/>
            <person name="Zhong S."/>
            <person name="Goodwin S.B."/>
            <person name="Grigoriev I.V."/>
        </authorList>
    </citation>
    <scope>NUCLEOTIDE SEQUENCE [LARGE SCALE GENOMIC DNA]</scope>
    <source>
        <strain evidence="1 2">UAMH 10762</strain>
    </source>
</reference>
<dbReference type="InterPro" id="IPR011057">
    <property type="entry name" value="Mss4-like_sf"/>
</dbReference>
<dbReference type="AlphaFoldDB" id="M2M769"/>
<sequence length="137" mass="15551">MSSESSTNNTSLELPWSPPNGVYGNYDLHCHCGAVRFRMKLSPPLYTSETTNEHPERSISVNCHCSYCSRIGYWALYPFAKDIEWVKGLEHRREYRAGAKKNPFWACGQCHCVLGANLRNLMLSSVCQTGKRDVLSM</sequence>
<evidence type="ECO:0008006" key="3">
    <source>
        <dbReference type="Google" id="ProtNLM"/>
    </source>
</evidence>
<dbReference type="Gene3D" id="2.170.150.70">
    <property type="match status" value="1"/>
</dbReference>
<protein>
    <recommendedName>
        <fullName evidence="3">CENP-V/GFA domain-containing protein</fullName>
    </recommendedName>
</protein>
<dbReference type="HOGENOM" id="CLU_055491_7_0_1"/>
<evidence type="ECO:0000313" key="1">
    <source>
        <dbReference type="EMBL" id="EMC92151.1"/>
    </source>
</evidence>
<dbReference type="SUPFAM" id="SSF51316">
    <property type="entry name" value="Mss4-like"/>
    <property type="match status" value="1"/>
</dbReference>
<dbReference type="OrthoDB" id="2993351at2759"/>
<dbReference type="EMBL" id="KB445562">
    <property type="protein sequence ID" value="EMC92151.1"/>
    <property type="molecule type" value="Genomic_DNA"/>
</dbReference>
<name>M2M769_BAUPA</name>
<accession>M2M769</accession>
<dbReference type="RefSeq" id="XP_007680624.1">
    <property type="nucleotide sequence ID" value="XM_007682434.1"/>
</dbReference>
<dbReference type="Proteomes" id="UP000011761">
    <property type="component" value="Unassembled WGS sequence"/>
</dbReference>
<evidence type="ECO:0000313" key="2">
    <source>
        <dbReference type="Proteomes" id="UP000011761"/>
    </source>
</evidence>
<keyword evidence="2" id="KW-1185">Reference proteome</keyword>